<dbReference type="AlphaFoldDB" id="A0A371E7N4"/>
<proteinExistence type="predicted"/>
<feature type="transmembrane region" description="Helical" evidence="1">
    <location>
        <begin position="107"/>
        <end position="123"/>
    </location>
</feature>
<evidence type="ECO:0000256" key="1">
    <source>
        <dbReference type="SAM" id="Phobius"/>
    </source>
</evidence>
<keyword evidence="1" id="KW-0812">Transmembrane</keyword>
<dbReference type="EMBL" id="QJKJ01015749">
    <property type="protein sequence ID" value="RDX62017.1"/>
    <property type="molecule type" value="Genomic_DNA"/>
</dbReference>
<protein>
    <submittedName>
        <fullName evidence="2">Uncharacterized protein</fullName>
    </submittedName>
</protein>
<gene>
    <name evidence="2" type="ORF">CR513_59696</name>
</gene>
<feature type="non-terminal residue" evidence="2">
    <location>
        <position position="1"/>
    </location>
</feature>
<organism evidence="2 3">
    <name type="scientific">Mucuna pruriens</name>
    <name type="common">Velvet bean</name>
    <name type="synonym">Dolichos pruriens</name>
    <dbReference type="NCBI Taxonomy" id="157652"/>
    <lineage>
        <taxon>Eukaryota</taxon>
        <taxon>Viridiplantae</taxon>
        <taxon>Streptophyta</taxon>
        <taxon>Embryophyta</taxon>
        <taxon>Tracheophyta</taxon>
        <taxon>Spermatophyta</taxon>
        <taxon>Magnoliopsida</taxon>
        <taxon>eudicotyledons</taxon>
        <taxon>Gunneridae</taxon>
        <taxon>Pentapetalae</taxon>
        <taxon>rosids</taxon>
        <taxon>fabids</taxon>
        <taxon>Fabales</taxon>
        <taxon>Fabaceae</taxon>
        <taxon>Papilionoideae</taxon>
        <taxon>50 kb inversion clade</taxon>
        <taxon>NPAAA clade</taxon>
        <taxon>indigoferoid/millettioid clade</taxon>
        <taxon>Phaseoleae</taxon>
        <taxon>Mucuna</taxon>
    </lineage>
</organism>
<sequence>MERASSLLEMVIIQQPQQQQQQTWKTHQNTRLKKTFSAIVIFGINLVAANIGSDIKSIILLCAMGCYFIASVGESSFTTTIIFNVSGIFAFETLLCIILPYHLWWCFYVINLLFLVVASLCFKDKIIHLLKDKIIHLLRRIRIRSISNAASFEVGRLPDTNGAVIPYNEKKNLEELKLKNLKVKNYLFQVIDRTVLETILKNGTSREI</sequence>
<feature type="transmembrane region" description="Helical" evidence="1">
    <location>
        <begin position="35"/>
        <end position="52"/>
    </location>
</feature>
<evidence type="ECO:0000313" key="2">
    <source>
        <dbReference type="EMBL" id="RDX62017.1"/>
    </source>
</evidence>
<name>A0A371E7N4_MUCPR</name>
<accession>A0A371E7N4</accession>
<keyword evidence="3" id="KW-1185">Reference proteome</keyword>
<reference evidence="2" key="1">
    <citation type="submission" date="2018-05" db="EMBL/GenBank/DDBJ databases">
        <title>Draft genome of Mucuna pruriens seed.</title>
        <authorList>
            <person name="Nnadi N.E."/>
            <person name="Vos R."/>
            <person name="Hasami M.H."/>
            <person name="Devisetty U.K."/>
            <person name="Aguiy J.C."/>
        </authorList>
    </citation>
    <scope>NUCLEOTIDE SEQUENCE [LARGE SCALE GENOMIC DNA]</scope>
    <source>
        <strain evidence="2">JCA_2017</strain>
    </source>
</reference>
<comment type="caution">
    <text evidence="2">The sequence shown here is derived from an EMBL/GenBank/DDBJ whole genome shotgun (WGS) entry which is preliminary data.</text>
</comment>
<dbReference type="Proteomes" id="UP000257109">
    <property type="component" value="Unassembled WGS sequence"/>
</dbReference>
<evidence type="ECO:0000313" key="3">
    <source>
        <dbReference type="Proteomes" id="UP000257109"/>
    </source>
</evidence>
<keyword evidence="1" id="KW-0472">Membrane</keyword>
<keyword evidence="1" id="KW-1133">Transmembrane helix</keyword>